<keyword evidence="10 14" id="KW-0111">Calcium/phospholipid-binding</keyword>
<dbReference type="GO" id="GO:0005576">
    <property type="term" value="C:extracellular region"/>
    <property type="evidence" value="ECO:0007669"/>
    <property type="project" value="UniProtKB-SubCell"/>
</dbReference>
<dbReference type="SMART" id="SM00335">
    <property type="entry name" value="ANX"/>
    <property type="match status" value="4"/>
</dbReference>
<dbReference type="SUPFAM" id="SSF47874">
    <property type="entry name" value="Annexin"/>
    <property type="match status" value="1"/>
</dbReference>
<gene>
    <name evidence="15" type="ORF">TASK_LOCUS9043</name>
</gene>
<proteinExistence type="inferred from homology"/>
<evidence type="ECO:0000256" key="11">
    <source>
        <dbReference type="ARBA" id="ARBA00059330"/>
    </source>
</evidence>
<accession>A0A0R3WE21</accession>
<keyword evidence="5" id="KW-0964">Secreted</keyword>
<dbReference type="PRINTS" id="PR00196">
    <property type="entry name" value="ANNEXIN"/>
</dbReference>
<comment type="subcellular location">
    <subcellularLocation>
        <location evidence="1">Host cell</location>
    </subcellularLocation>
    <subcellularLocation>
        <location evidence="2">Secreted</location>
        <location evidence="2">Extracellular exosome</location>
    </subcellularLocation>
    <subcellularLocation>
        <location evidence="12">Tegument</location>
    </subcellularLocation>
</comment>
<dbReference type="WBParaSite" id="TASK_0000904201-mRNA-1">
    <property type="protein sequence ID" value="TASK_0000904201-mRNA-1"/>
    <property type="gene ID" value="TASK_0000904201"/>
</dbReference>
<evidence type="ECO:0000256" key="8">
    <source>
        <dbReference type="ARBA" id="ARBA00022837"/>
    </source>
</evidence>
<dbReference type="GO" id="GO:0001786">
    <property type="term" value="F:phosphatidylserine binding"/>
    <property type="evidence" value="ECO:0007669"/>
    <property type="project" value="TreeGrafter"/>
</dbReference>
<evidence type="ECO:0000313" key="17">
    <source>
        <dbReference type="WBParaSite" id="TASK_0000904201-mRNA-1"/>
    </source>
</evidence>
<evidence type="ECO:0000256" key="2">
    <source>
        <dbReference type="ARBA" id="ARBA00004550"/>
    </source>
</evidence>
<evidence type="ECO:0000256" key="7">
    <source>
        <dbReference type="ARBA" id="ARBA00022737"/>
    </source>
</evidence>
<dbReference type="Gene3D" id="1.10.220.10">
    <property type="entry name" value="Annexin"/>
    <property type="match status" value="4"/>
</dbReference>
<evidence type="ECO:0000256" key="10">
    <source>
        <dbReference type="ARBA" id="ARBA00023302"/>
    </source>
</evidence>
<protein>
    <recommendedName>
        <fullName evidence="13 14">Annexin</fullName>
    </recommendedName>
</protein>
<evidence type="ECO:0000313" key="16">
    <source>
        <dbReference type="Proteomes" id="UP000282613"/>
    </source>
</evidence>
<dbReference type="STRING" id="60517.A0A0R3WE21"/>
<reference evidence="17" key="1">
    <citation type="submission" date="2017-02" db="UniProtKB">
        <authorList>
            <consortium name="WormBaseParasite"/>
        </authorList>
    </citation>
    <scope>IDENTIFICATION</scope>
</reference>
<dbReference type="Proteomes" id="UP000282613">
    <property type="component" value="Unassembled WGS sequence"/>
</dbReference>
<dbReference type="Pfam" id="PF00191">
    <property type="entry name" value="Annexin"/>
    <property type="match status" value="4"/>
</dbReference>
<dbReference type="EMBL" id="UYRS01018966">
    <property type="protein sequence ID" value="VDK41581.1"/>
    <property type="molecule type" value="Genomic_DNA"/>
</dbReference>
<evidence type="ECO:0000256" key="5">
    <source>
        <dbReference type="ARBA" id="ARBA00022525"/>
    </source>
</evidence>
<evidence type="ECO:0000256" key="14">
    <source>
        <dbReference type="RuleBase" id="RU003540"/>
    </source>
</evidence>
<keyword evidence="9 14" id="KW-0041">Annexin</keyword>
<comment type="domain">
    <text evidence="14">A pair of annexin repeats may form one binding site for calcium and phospholipid.</text>
</comment>
<comment type="subunit">
    <text evidence="4">Homodimer.</text>
</comment>
<dbReference type="InterPro" id="IPR018502">
    <property type="entry name" value="Annexin_repeat"/>
</dbReference>
<evidence type="ECO:0000256" key="4">
    <source>
        <dbReference type="ARBA" id="ARBA00011738"/>
    </source>
</evidence>
<dbReference type="PROSITE" id="PS00223">
    <property type="entry name" value="ANNEXIN_1"/>
    <property type="match status" value="1"/>
</dbReference>
<evidence type="ECO:0000256" key="9">
    <source>
        <dbReference type="ARBA" id="ARBA00023216"/>
    </source>
</evidence>
<evidence type="ECO:0000256" key="12">
    <source>
        <dbReference type="ARBA" id="ARBA00060393"/>
    </source>
</evidence>
<keyword evidence="6" id="KW-0479">Metal-binding</keyword>
<dbReference type="InterPro" id="IPR018252">
    <property type="entry name" value="Annexin_repeat_CS"/>
</dbReference>
<keyword evidence="7 14" id="KW-0677">Repeat</keyword>
<dbReference type="OrthoDB" id="37886at2759"/>
<dbReference type="GO" id="GO:0005634">
    <property type="term" value="C:nucleus"/>
    <property type="evidence" value="ECO:0007669"/>
    <property type="project" value="TreeGrafter"/>
</dbReference>
<dbReference type="GO" id="GO:0005509">
    <property type="term" value="F:calcium ion binding"/>
    <property type="evidence" value="ECO:0007669"/>
    <property type="project" value="InterPro"/>
</dbReference>
<evidence type="ECO:0000256" key="6">
    <source>
        <dbReference type="ARBA" id="ARBA00022723"/>
    </source>
</evidence>
<reference evidence="15 16" key="2">
    <citation type="submission" date="2018-11" db="EMBL/GenBank/DDBJ databases">
        <authorList>
            <consortium name="Pathogen Informatics"/>
        </authorList>
    </citation>
    <scope>NUCLEOTIDE SEQUENCE [LARGE SCALE GENOMIC DNA]</scope>
</reference>
<dbReference type="PANTHER" id="PTHR10502">
    <property type="entry name" value="ANNEXIN"/>
    <property type="match status" value="1"/>
</dbReference>
<dbReference type="GO" id="GO:0012506">
    <property type="term" value="C:vesicle membrane"/>
    <property type="evidence" value="ECO:0007669"/>
    <property type="project" value="TreeGrafter"/>
</dbReference>
<evidence type="ECO:0000256" key="1">
    <source>
        <dbReference type="ARBA" id="ARBA00004340"/>
    </source>
</evidence>
<evidence type="ECO:0000256" key="13">
    <source>
        <dbReference type="ARBA" id="ARBA00077076"/>
    </source>
</evidence>
<dbReference type="AlphaFoldDB" id="A0A0R3WE21"/>
<dbReference type="InterPro" id="IPR001464">
    <property type="entry name" value="Annexin"/>
</dbReference>
<organism evidence="17">
    <name type="scientific">Taenia asiatica</name>
    <name type="common">Asian tapeworm</name>
    <dbReference type="NCBI Taxonomy" id="60517"/>
    <lineage>
        <taxon>Eukaryota</taxon>
        <taxon>Metazoa</taxon>
        <taxon>Spiralia</taxon>
        <taxon>Lophotrochozoa</taxon>
        <taxon>Platyhelminthes</taxon>
        <taxon>Cestoda</taxon>
        <taxon>Eucestoda</taxon>
        <taxon>Cyclophyllidea</taxon>
        <taxon>Taeniidae</taxon>
        <taxon>Taenia</taxon>
    </lineage>
</organism>
<dbReference type="GO" id="GO:0005886">
    <property type="term" value="C:plasma membrane"/>
    <property type="evidence" value="ECO:0007669"/>
    <property type="project" value="TreeGrafter"/>
</dbReference>
<dbReference type="FunFam" id="1.10.220.10:FF:000005">
    <property type="entry name" value="Annexin"/>
    <property type="match status" value="1"/>
</dbReference>
<dbReference type="InterPro" id="IPR037104">
    <property type="entry name" value="Annexin_sf"/>
</dbReference>
<keyword evidence="8 14" id="KW-0106">Calcium</keyword>
<dbReference type="FunFam" id="1.10.220.10:FF:000001">
    <property type="entry name" value="Annexin"/>
    <property type="match status" value="1"/>
</dbReference>
<keyword evidence="16" id="KW-1185">Reference proteome</keyword>
<dbReference type="PANTHER" id="PTHR10502:SF102">
    <property type="entry name" value="ANNEXIN B11"/>
    <property type="match status" value="1"/>
</dbReference>
<dbReference type="PROSITE" id="PS51897">
    <property type="entry name" value="ANNEXIN_2"/>
    <property type="match status" value="4"/>
</dbReference>
<dbReference type="FunFam" id="1.10.220.10:FF:000002">
    <property type="entry name" value="Annexin"/>
    <property type="match status" value="1"/>
</dbReference>
<name>A0A0R3WE21_TAEAS</name>
<dbReference type="GO" id="GO:0043657">
    <property type="term" value="C:host cell"/>
    <property type="evidence" value="ECO:0007669"/>
    <property type="project" value="UniProtKB-SubCell"/>
</dbReference>
<sequence length="376" mass="41228">MAFLLQIVGEIILGIKIVFSFNLNVLLETRAYWRSLIHIYAPDGEKYKPTITPTPGFSPTADAEHLKRAMRGLGTNERAIIDILGNRTSAERVAIRDAYPSISSKTLHDALTSELSGKFRRFALLLIQSPWQVMAEALHDAMKGLGTKERVLNEIIAGCSKDDIPQLKKAFEEVSGGETLDDAIKGDTSGHYREALLLALAGQADEPQAMQLKSLTPSTLSQVVNADLAETDAKELHACGEGRPGTAESRFMRPIVNRSFLQLNATNEAYNRAYGHPLIDAIKKETSRDLEDFLTTRVRYATDRAGLFAELLHFAMRGAGTKDSTLQRVLALRADTDLGSIKEKYAELYGETLEAAIKGDTSGDYEALCLKLIGAA</sequence>
<dbReference type="GO" id="GO:0005544">
    <property type="term" value="F:calcium-dependent phospholipid binding"/>
    <property type="evidence" value="ECO:0007669"/>
    <property type="project" value="UniProtKB-KW"/>
</dbReference>
<comment type="function">
    <text evidence="11">Involved in reproduction of the worm. Involved in host-parasite interaction. Delivered into the host cell by means of parasite exosomes. Binds to acidic phospholipid membranes in a calcium-dependent manner in vitro. Causes aggregation of liposomes in the presence of calcium, but not in its absence. Likely to promote membrane fusion. May provide structural integrity within the tegument.</text>
</comment>
<comment type="similarity">
    <text evidence="3 14">Belongs to the annexin family.</text>
</comment>
<dbReference type="GO" id="GO:0005737">
    <property type="term" value="C:cytoplasm"/>
    <property type="evidence" value="ECO:0007669"/>
    <property type="project" value="TreeGrafter"/>
</dbReference>
<evidence type="ECO:0000256" key="3">
    <source>
        <dbReference type="ARBA" id="ARBA00007831"/>
    </source>
</evidence>
<evidence type="ECO:0000313" key="15">
    <source>
        <dbReference type="EMBL" id="VDK41581.1"/>
    </source>
</evidence>